<dbReference type="GO" id="GO:1904680">
    <property type="term" value="F:peptide transmembrane transporter activity"/>
    <property type="evidence" value="ECO:0007669"/>
    <property type="project" value="TreeGrafter"/>
</dbReference>
<dbReference type="PANTHER" id="PTHR30290">
    <property type="entry name" value="PERIPLASMIC BINDING COMPONENT OF ABC TRANSPORTER"/>
    <property type="match status" value="1"/>
</dbReference>
<proteinExistence type="inferred from homology"/>
<evidence type="ECO:0000256" key="4">
    <source>
        <dbReference type="ARBA" id="ARBA00022729"/>
    </source>
</evidence>
<dbReference type="InterPro" id="IPR030678">
    <property type="entry name" value="Peptide/Ni-bd"/>
</dbReference>
<dbReference type="GO" id="GO:0030288">
    <property type="term" value="C:outer membrane-bounded periplasmic space"/>
    <property type="evidence" value="ECO:0007669"/>
    <property type="project" value="UniProtKB-ARBA"/>
</dbReference>
<sequence length="588" mass="66077">MRRRDLLASAALPLPAWASAAPERVLRVGTDIAEVGFDPPRVSDRTSVTINAHIFESPLTYDYLARPALLRPQTAAALPEASENFTRWVFTLQPGIFFADDPAFGGKPRELVAADYVYSIKRFFDPRIPTEHLFHFENAGILGLSELRQRALKAKTGLDYDAPVAGLRALDRYRFEIRLARPAPRFVQLFAVPGLTGALAREVVEHYDDELPAHPVGTGPFMLQRWRRGSQVRLVRNPRFREQHFDSLATDLNAEDQALLKRLQGRRLPLVDAVEVNVILEEQPRWLAFHGGEIDVLELPPTLAPAVMPGGRLAPYLAQRGVQARAQVDASVRHTFFNCEDPDIGGLQPERVALRRAIALAYDNTEELRSVFKGQGVPAQSMLVPAVYGFDATLRSAAGSGDMARARALLDTYGYRDVDRDGWREHPDGRSLTLRLAGLSDSRQRAINELWLKKMRLLGLRIVFEPGQFGELIKNSLAGTLQMWSYSWTTSQPDGDFFLALGYGPNAGQANDARLVLPAFDRAYEKQRALPDGPERLAAMRAANRLMLAYQPYLPHFHALRVDLSQPGVEGYRRHPFTRDWWRYTAKE</sequence>
<evidence type="ECO:0000259" key="6">
    <source>
        <dbReference type="Pfam" id="PF00496"/>
    </source>
</evidence>
<evidence type="ECO:0000256" key="5">
    <source>
        <dbReference type="SAM" id="SignalP"/>
    </source>
</evidence>
<dbReference type="OrthoDB" id="9801912at2"/>
<name>A0A840RXS0_9BURK</name>
<dbReference type="InterPro" id="IPR039424">
    <property type="entry name" value="SBP_5"/>
</dbReference>
<dbReference type="PIRSF" id="PIRSF002741">
    <property type="entry name" value="MppA"/>
    <property type="match status" value="1"/>
</dbReference>
<evidence type="ECO:0000313" key="7">
    <source>
        <dbReference type="EMBL" id="MBB5202725.1"/>
    </source>
</evidence>
<organism evidence="7 8">
    <name type="scientific">Inhella inkyongensis</name>
    <dbReference type="NCBI Taxonomy" id="392593"/>
    <lineage>
        <taxon>Bacteria</taxon>
        <taxon>Pseudomonadati</taxon>
        <taxon>Pseudomonadota</taxon>
        <taxon>Betaproteobacteria</taxon>
        <taxon>Burkholderiales</taxon>
        <taxon>Sphaerotilaceae</taxon>
        <taxon>Inhella</taxon>
    </lineage>
</organism>
<dbReference type="Pfam" id="PF00496">
    <property type="entry name" value="SBP_bac_5"/>
    <property type="match status" value="1"/>
</dbReference>
<keyword evidence="4 5" id="KW-0732">Signal</keyword>
<reference evidence="7 8" key="1">
    <citation type="submission" date="2020-08" db="EMBL/GenBank/DDBJ databases">
        <title>Genomic Encyclopedia of Type Strains, Phase IV (KMG-IV): sequencing the most valuable type-strain genomes for metagenomic binning, comparative biology and taxonomic classification.</title>
        <authorList>
            <person name="Goeker M."/>
        </authorList>
    </citation>
    <scope>NUCLEOTIDE SEQUENCE [LARGE SCALE GENOMIC DNA]</scope>
    <source>
        <strain evidence="7 8">DSM 23958</strain>
    </source>
</reference>
<feature type="domain" description="Solute-binding protein family 5" evidence="6">
    <location>
        <begin position="71"/>
        <end position="507"/>
    </location>
</feature>
<dbReference type="InterPro" id="IPR000914">
    <property type="entry name" value="SBP_5_dom"/>
</dbReference>
<dbReference type="Gene3D" id="3.10.105.10">
    <property type="entry name" value="Dipeptide-binding Protein, Domain 3"/>
    <property type="match status" value="1"/>
</dbReference>
<dbReference type="GO" id="GO:0043190">
    <property type="term" value="C:ATP-binding cassette (ABC) transporter complex"/>
    <property type="evidence" value="ECO:0007669"/>
    <property type="project" value="InterPro"/>
</dbReference>
<keyword evidence="3" id="KW-0813">Transport</keyword>
<dbReference type="Proteomes" id="UP000554837">
    <property type="component" value="Unassembled WGS sequence"/>
</dbReference>
<dbReference type="Gene3D" id="3.40.190.10">
    <property type="entry name" value="Periplasmic binding protein-like II"/>
    <property type="match status" value="1"/>
</dbReference>
<evidence type="ECO:0000256" key="3">
    <source>
        <dbReference type="ARBA" id="ARBA00022448"/>
    </source>
</evidence>
<evidence type="ECO:0000313" key="8">
    <source>
        <dbReference type="Proteomes" id="UP000554837"/>
    </source>
</evidence>
<comment type="caution">
    <text evidence="7">The sequence shown here is derived from an EMBL/GenBank/DDBJ whole genome shotgun (WGS) entry which is preliminary data.</text>
</comment>
<feature type="signal peptide" evidence="5">
    <location>
        <begin position="1"/>
        <end position="20"/>
    </location>
</feature>
<evidence type="ECO:0000256" key="2">
    <source>
        <dbReference type="ARBA" id="ARBA00005695"/>
    </source>
</evidence>
<protein>
    <submittedName>
        <fullName evidence="7">ABC-type transport system substrate-binding protein</fullName>
    </submittedName>
</protein>
<feature type="chain" id="PRO_5032761889" evidence="5">
    <location>
        <begin position="21"/>
        <end position="588"/>
    </location>
</feature>
<dbReference type="PANTHER" id="PTHR30290:SF10">
    <property type="entry name" value="PERIPLASMIC OLIGOPEPTIDE-BINDING PROTEIN-RELATED"/>
    <property type="match status" value="1"/>
</dbReference>
<dbReference type="Gene3D" id="3.90.76.10">
    <property type="entry name" value="Dipeptide-binding Protein, Domain 1"/>
    <property type="match status" value="1"/>
</dbReference>
<comment type="subcellular location">
    <subcellularLocation>
        <location evidence="1">Cell envelope</location>
    </subcellularLocation>
</comment>
<evidence type="ECO:0000256" key="1">
    <source>
        <dbReference type="ARBA" id="ARBA00004196"/>
    </source>
</evidence>
<dbReference type="AlphaFoldDB" id="A0A840RXS0"/>
<comment type="similarity">
    <text evidence="2">Belongs to the bacterial solute-binding protein 5 family.</text>
</comment>
<dbReference type="EMBL" id="JACHHO010000001">
    <property type="protein sequence ID" value="MBB5202725.1"/>
    <property type="molecule type" value="Genomic_DNA"/>
</dbReference>
<keyword evidence="8" id="KW-1185">Reference proteome</keyword>
<dbReference type="GO" id="GO:0015833">
    <property type="term" value="P:peptide transport"/>
    <property type="evidence" value="ECO:0007669"/>
    <property type="project" value="TreeGrafter"/>
</dbReference>
<gene>
    <name evidence="7" type="ORF">HNQ51_000018</name>
</gene>
<accession>A0A840RXS0</accession>
<dbReference type="RefSeq" id="WP_138858168.1">
    <property type="nucleotide sequence ID" value="NZ_CP040709.1"/>
</dbReference>
<dbReference type="SUPFAM" id="SSF53850">
    <property type="entry name" value="Periplasmic binding protein-like II"/>
    <property type="match status" value="1"/>
</dbReference>